<comment type="similarity">
    <text evidence="1 7">Belongs to the dUTPase family.</text>
</comment>
<dbReference type="AlphaFoldDB" id="A0A366DSN3"/>
<dbReference type="EMBL" id="QNRH01000006">
    <property type="protein sequence ID" value="RBO93100.1"/>
    <property type="molecule type" value="Genomic_DNA"/>
</dbReference>
<feature type="region of interest" description="Disordered" evidence="8">
    <location>
        <begin position="141"/>
        <end position="160"/>
    </location>
</feature>
<name>A0A366DSN3_9HYPH</name>
<reference evidence="10 11" key="1">
    <citation type="submission" date="2018-06" db="EMBL/GenBank/DDBJ databases">
        <title>Genomic Encyclopedia of Type Strains, Phase IV (KMG-IV): sequencing the most valuable type-strain genomes for metagenomic binning, comparative biology and taxonomic classification.</title>
        <authorList>
            <person name="Goeker M."/>
        </authorList>
    </citation>
    <scope>NUCLEOTIDE SEQUENCE [LARGE SCALE GENOMIC DNA]</scope>
    <source>
        <strain evidence="10 11">DSM 25619</strain>
    </source>
</reference>
<comment type="catalytic activity">
    <reaction evidence="6 7">
        <text>dUTP + H2O = dUMP + diphosphate + H(+)</text>
        <dbReference type="Rhea" id="RHEA:10248"/>
        <dbReference type="ChEBI" id="CHEBI:15377"/>
        <dbReference type="ChEBI" id="CHEBI:15378"/>
        <dbReference type="ChEBI" id="CHEBI:33019"/>
        <dbReference type="ChEBI" id="CHEBI:61555"/>
        <dbReference type="ChEBI" id="CHEBI:246422"/>
        <dbReference type="EC" id="3.6.1.23"/>
    </reaction>
</comment>
<evidence type="ECO:0000256" key="8">
    <source>
        <dbReference type="SAM" id="MobiDB-lite"/>
    </source>
</evidence>
<evidence type="ECO:0000256" key="2">
    <source>
        <dbReference type="ARBA" id="ARBA00022723"/>
    </source>
</evidence>
<feature type="binding site" evidence="7">
    <location>
        <begin position="96"/>
        <end position="98"/>
    </location>
    <ligand>
        <name>substrate</name>
    </ligand>
</feature>
<dbReference type="GO" id="GO:0004170">
    <property type="term" value="F:dUTP diphosphatase activity"/>
    <property type="evidence" value="ECO:0007669"/>
    <property type="project" value="UniProtKB-UniRule"/>
</dbReference>
<dbReference type="CDD" id="cd07557">
    <property type="entry name" value="trimeric_dUTPase"/>
    <property type="match status" value="1"/>
</dbReference>
<sequence>MTANSSSSSRRPKLGIVRLEHAEGLDLPAYETSGSAGMDLRAAVPEDRQIVLLPGRRTLVPTGLIFELEEGYEAQIRPRSGLAFKNGITCLNTPGTIDSDYRGEVKVLLINLGDDDFRIERGMRIAQAVIAPVTQVEVEERDQVSETVRGAGGFGSTGQK</sequence>
<feature type="binding site" evidence="7">
    <location>
        <begin position="79"/>
        <end position="81"/>
    </location>
    <ligand>
        <name>substrate</name>
    </ligand>
</feature>
<dbReference type="NCBIfam" id="NF001862">
    <property type="entry name" value="PRK00601.1"/>
    <property type="match status" value="1"/>
</dbReference>
<evidence type="ECO:0000256" key="4">
    <source>
        <dbReference type="ARBA" id="ARBA00022842"/>
    </source>
</evidence>
<comment type="caution">
    <text evidence="7">Lacks conserved residue(s) required for the propagation of feature annotation.</text>
</comment>
<comment type="function">
    <text evidence="7">This enzyme is involved in nucleotide metabolism: it produces dUMP, the immediate precursor of thymidine nucleotides and it decreases the intracellular concentration of dUTP so that uracil cannot be incorporated into DNA.</text>
</comment>
<keyword evidence="11" id="KW-1185">Reference proteome</keyword>
<evidence type="ECO:0000313" key="10">
    <source>
        <dbReference type="EMBL" id="RBO93100.1"/>
    </source>
</evidence>
<feature type="compositionally biased region" description="Gly residues" evidence="8">
    <location>
        <begin position="150"/>
        <end position="160"/>
    </location>
</feature>
<keyword evidence="4 7" id="KW-0460">Magnesium</keyword>
<dbReference type="HAMAP" id="MF_00116">
    <property type="entry name" value="dUTPase_bact"/>
    <property type="match status" value="1"/>
</dbReference>
<evidence type="ECO:0000259" key="9">
    <source>
        <dbReference type="Pfam" id="PF00692"/>
    </source>
</evidence>
<protein>
    <recommendedName>
        <fullName evidence="7">Deoxyuridine 5'-triphosphate nucleotidohydrolase</fullName>
        <shortName evidence="7">dUTPase</shortName>
        <ecNumber evidence="7">3.6.1.23</ecNumber>
    </recommendedName>
    <alternativeName>
        <fullName evidence="7">dUTP pyrophosphatase</fullName>
    </alternativeName>
</protein>
<dbReference type="GO" id="GO:0046081">
    <property type="term" value="P:dUTP catabolic process"/>
    <property type="evidence" value="ECO:0007669"/>
    <property type="project" value="InterPro"/>
</dbReference>
<evidence type="ECO:0000256" key="3">
    <source>
        <dbReference type="ARBA" id="ARBA00022801"/>
    </source>
</evidence>
<dbReference type="GO" id="GO:0000287">
    <property type="term" value="F:magnesium ion binding"/>
    <property type="evidence" value="ECO:0007669"/>
    <property type="project" value="UniProtKB-UniRule"/>
</dbReference>
<dbReference type="UniPathway" id="UPA00610">
    <property type="reaction ID" value="UER00666"/>
</dbReference>
<dbReference type="GO" id="GO:0006226">
    <property type="term" value="P:dUMP biosynthetic process"/>
    <property type="evidence" value="ECO:0007669"/>
    <property type="project" value="UniProtKB-UniRule"/>
</dbReference>
<dbReference type="SUPFAM" id="SSF51283">
    <property type="entry name" value="dUTPase-like"/>
    <property type="match status" value="1"/>
</dbReference>
<dbReference type="InterPro" id="IPR033704">
    <property type="entry name" value="dUTPase_trimeric"/>
</dbReference>
<comment type="caution">
    <text evidence="10">The sequence shown here is derived from an EMBL/GenBank/DDBJ whole genome shotgun (WGS) entry which is preliminary data.</text>
</comment>
<dbReference type="InterPro" id="IPR029054">
    <property type="entry name" value="dUTPase-like"/>
</dbReference>
<dbReference type="EC" id="3.6.1.23" evidence="7"/>
<proteinExistence type="inferred from homology"/>
<organism evidence="10 11">
    <name type="scientific">Pseudochrobactrum asaccharolyticum</name>
    <dbReference type="NCBI Taxonomy" id="354351"/>
    <lineage>
        <taxon>Bacteria</taxon>
        <taxon>Pseudomonadati</taxon>
        <taxon>Pseudomonadota</taxon>
        <taxon>Alphaproteobacteria</taxon>
        <taxon>Hyphomicrobiales</taxon>
        <taxon>Brucellaceae</taxon>
        <taxon>Pseudochrobactrum</taxon>
    </lineage>
</organism>
<evidence type="ECO:0000256" key="1">
    <source>
        <dbReference type="ARBA" id="ARBA00006581"/>
    </source>
</evidence>
<dbReference type="InterPro" id="IPR036157">
    <property type="entry name" value="dUTPase-like_sf"/>
</dbReference>
<evidence type="ECO:0000313" key="11">
    <source>
        <dbReference type="Proteomes" id="UP000252893"/>
    </source>
</evidence>
<dbReference type="OrthoDB" id="9809956at2"/>
<dbReference type="PANTHER" id="PTHR11241">
    <property type="entry name" value="DEOXYURIDINE 5'-TRIPHOSPHATE NUCLEOTIDOHYDROLASE"/>
    <property type="match status" value="1"/>
</dbReference>
<keyword evidence="5 7" id="KW-0546">Nucleotide metabolism</keyword>
<dbReference type="Proteomes" id="UP000252893">
    <property type="component" value="Unassembled WGS sequence"/>
</dbReference>
<gene>
    <name evidence="7" type="primary">dut</name>
    <name evidence="10" type="ORF">DFR47_106183</name>
</gene>
<dbReference type="InterPro" id="IPR008181">
    <property type="entry name" value="dUTPase"/>
</dbReference>
<dbReference type="Gene3D" id="2.70.40.10">
    <property type="match status" value="1"/>
</dbReference>
<evidence type="ECO:0000256" key="5">
    <source>
        <dbReference type="ARBA" id="ARBA00023080"/>
    </source>
</evidence>
<evidence type="ECO:0000256" key="7">
    <source>
        <dbReference type="HAMAP-Rule" id="MF_00116"/>
    </source>
</evidence>
<feature type="binding site" evidence="7">
    <location>
        <position position="92"/>
    </location>
    <ligand>
        <name>substrate</name>
    </ligand>
</feature>
<keyword evidence="3 7" id="KW-0378">Hydrolase</keyword>
<dbReference type="Pfam" id="PF00692">
    <property type="entry name" value="dUTPase"/>
    <property type="match status" value="1"/>
</dbReference>
<dbReference type="PANTHER" id="PTHR11241:SF0">
    <property type="entry name" value="DEOXYURIDINE 5'-TRIPHOSPHATE NUCLEOTIDOHYDROLASE"/>
    <property type="match status" value="1"/>
</dbReference>
<feature type="domain" description="dUTPase-like" evidence="9">
    <location>
        <begin position="26"/>
        <end position="158"/>
    </location>
</feature>
<evidence type="ECO:0000256" key="6">
    <source>
        <dbReference type="ARBA" id="ARBA00047686"/>
    </source>
</evidence>
<comment type="cofactor">
    <cofactor evidence="7">
        <name>Mg(2+)</name>
        <dbReference type="ChEBI" id="CHEBI:18420"/>
    </cofactor>
</comment>
<dbReference type="FunFam" id="2.70.40.10:FF:000002">
    <property type="entry name" value="dUTP diphosphatase"/>
    <property type="match status" value="1"/>
</dbReference>
<dbReference type="NCBIfam" id="TIGR00576">
    <property type="entry name" value="dut"/>
    <property type="match status" value="1"/>
</dbReference>
<comment type="pathway">
    <text evidence="7">Pyrimidine metabolism; dUMP biosynthesis; dUMP from dCTP (dUTP route): step 2/2.</text>
</comment>
<accession>A0A366DSN3</accession>
<dbReference type="RefSeq" id="WP_113945375.1">
    <property type="nucleotide sequence ID" value="NZ_JAHREH010000006.1"/>
</dbReference>
<keyword evidence="2 7" id="KW-0479">Metal-binding</keyword>